<dbReference type="PATRIC" id="fig|626887.3.peg.569"/>
<evidence type="ECO:0000313" key="3">
    <source>
        <dbReference type="Proteomes" id="UP000013165"/>
    </source>
</evidence>
<evidence type="ECO:0000256" key="1">
    <source>
        <dbReference type="SAM" id="Phobius"/>
    </source>
</evidence>
<comment type="caution">
    <text evidence="2">The sequence shown here is derived from an EMBL/GenBank/DDBJ whole genome shotgun (WGS) entry which is preliminary data.</text>
</comment>
<proteinExistence type="predicted"/>
<evidence type="ECO:0000313" key="2">
    <source>
        <dbReference type="EMBL" id="ENO16629.1"/>
    </source>
</evidence>
<accession>N6W8Q5</accession>
<keyword evidence="1" id="KW-1133">Transmembrane helix</keyword>
<reference evidence="2 3" key="1">
    <citation type="journal article" date="2013" name="Genome Announc.">
        <title>Genome Sequence of the Polycyclic Aromatic Hydrocarbon-Degrading Bacterium Strain Marinobacter nanhaiticus D15-8WT.</title>
        <authorList>
            <person name="Cui Z."/>
            <person name="Gao W."/>
            <person name="Li Q."/>
            <person name="Xu G."/>
            <person name="Zheng L."/>
        </authorList>
    </citation>
    <scope>NUCLEOTIDE SEQUENCE [LARGE SCALE GENOMIC DNA]</scope>
    <source>
        <strain evidence="2 3">D15-8W</strain>
    </source>
</reference>
<sequence length="212" mass="23734">MSYDLRDFLMFTPEVYLRLFERLNDTLGPWFWPVVLAILAIPAMLCWRALWVRRLAVVMVSLGWGVTATLFMHRYYAPINWPVSYFAWAFAVEALVLLAMGWGTPPRPVRFGRMLVSVGLLLGMSLLTAWSAADWGAIALPGLTPDMTALATLVLLAGVTRTWRVLLLFVPLIWCLFSVLTHWALGLLLPMVVPAAGALLAIVLAFWPGPRH</sequence>
<protein>
    <recommendedName>
        <fullName evidence="4">MFS transporter permease</fullName>
    </recommendedName>
</protein>
<dbReference type="AlphaFoldDB" id="N6W8Q5"/>
<feature type="transmembrane region" description="Helical" evidence="1">
    <location>
        <begin position="83"/>
        <end position="102"/>
    </location>
</feature>
<dbReference type="RefSeq" id="WP_004583139.1">
    <property type="nucleotide sequence ID" value="NZ_AP028878.1"/>
</dbReference>
<feature type="transmembrane region" description="Helical" evidence="1">
    <location>
        <begin position="30"/>
        <end position="50"/>
    </location>
</feature>
<feature type="transmembrane region" description="Helical" evidence="1">
    <location>
        <begin position="57"/>
        <end position="77"/>
    </location>
</feature>
<feature type="transmembrane region" description="Helical" evidence="1">
    <location>
        <begin position="165"/>
        <end position="185"/>
    </location>
</feature>
<gene>
    <name evidence="2" type="ORF">J057_02945</name>
</gene>
<dbReference type="STRING" id="626887.J057_02945"/>
<evidence type="ECO:0008006" key="4">
    <source>
        <dbReference type="Google" id="ProtNLM"/>
    </source>
</evidence>
<keyword evidence="1" id="KW-0472">Membrane</keyword>
<feature type="transmembrane region" description="Helical" evidence="1">
    <location>
        <begin position="138"/>
        <end position="158"/>
    </location>
</feature>
<name>N6W8Q5_9GAMM</name>
<feature type="transmembrane region" description="Helical" evidence="1">
    <location>
        <begin position="191"/>
        <end position="209"/>
    </location>
</feature>
<keyword evidence="1" id="KW-0812">Transmembrane</keyword>
<keyword evidence="3" id="KW-1185">Reference proteome</keyword>
<dbReference type="EMBL" id="APLQ01000010">
    <property type="protein sequence ID" value="ENO16629.1"/>
    <property type="molecule type" value="Genomic_DNA"/>
</dbReference>
<dbReference type="Proteomes" id="UP000013165">
    <property type="component" value="Unassembled WGS sequence"/>
</dbReference>
<organism evidence="2 3">
    <name type="scientific">Marinobacter nanhaiticus D15-8W</name>
    <dbReference type="NCBI Taxonomy" id="626887"/>
    <lineage>
        <taxon>Bacteria</taxon>
        <taxon>Pseudomonadati</taxon>
        <taxon>Pseudomonadota</taxon>
        <taxon>Gammaproteobacteria</taxon>
        <taxon>Pseudomonadales</taxon>
        <taxon>Marinobacteraceae</taxon>
        <taxon>Marinobacter</taxon>
    </lineage>
</organism>
<feature type="transmembrane region" description="Helical" evidence="1">
    <location>
        <begin position="114"/>
        <end position="132"/>
    </location>
</feature>
<dbReference type="eggNOG" id="ENOG5032RXT">
    <property type="taxonomic scope" value="Bacteria"/>
</dbReference>
<dbReference type="HOGENOM" id="CLU_102141_0_0_6"/>
<dbReference type="OrthoDB" id="581693at2"/>